<dbReference type="InterPro" id="IPR003018">
    <property type="entry name" value="GAF"/>
</dbReference>
<dbReference type="GO" id="GO:0000155">
    <property type="term" value="F:phosphorelay sensor kinase activity"/>
    <property type="evidence" value="ECO:0007669"/>
    <property type="project" value="InterPro"/>
</dbReference>
<keyword evidence="6" id="KW-1185">Reference proteome</keyword>
<evidence type="ECO:0000256" key="3">
    <source>
        <dbReference type="ARBA" id="ARBA00022777"/>
    </source>
</evidence>
<evidence type="ECO:0000313" key="5">
    <source>
        <dbReference type="EMBL" id="GHO49485.1"/>
    </source>
</evidence>
<feature type="domain" description="Histidine kinase" evidence="4">
    <location>
        <begin position="222"/>
        <end position="435"/>
    </location>
</feature>
<dbReference type="InterPro" id="IPR029016">
    <property type="entry name" value="GAF-like_dom_sf"/>
</dbReference>
<dbReference type="EMBL" id="BNJF01000005">
    <property type="protein sequence ID" value="GHO49485.1"/>
    <property type="molecule type" value="Genomic_DNA"/>
</dbReference>
<dbReference type="Gene3D" id="1.10.287.130">
    <property type="match status" value="1"/>
</dbReference>
<dbReference type="InterPro" id="IPR003661">
    <property type="entry name" value="HisK_dim/P_dom"/>
</dbReference>
<reference evidence="5" key="1">
    <citation type="submission" date="2020-10" db="EMBL/GenBank/DDBJ databases">
        <title>Taxonomic study of unclassified bacteria belonging to the class Ktedonobacteria.</title>
        <authorList>
            <person name="Yabe S."/>
            <person name="Wang C.M."/>
            <person name="Zheng Y."/>
            <person name="Sakai Y."/>
            <person name="Cavaletti L."/>
            <person name="Monciardini P."/>
            <person name="Donadio S."/>
        </authorList>
    </citation>
    <scope>NUCLEOTIDE SEQUENCE</scope>
    <source>
        <strain evidence="5">SOSP1-1</strain>
    </source>
</reference>
<sequence>MTQRPKTLQEVQYQCTPPDVRQRKGKAHMPTELLKNDKLLTTLQDLLQLPATDVASTFQQTAELITQALNADKVDVFLYDSDLKGLIAYGTSTTPIGEKQKAVGLDRMLLSNGGRVAEVYQTGQIYWTGEAHHDPQELPGVKDVLGIKSEIIIPLIVNSEKRGILLVSSRVPHRFSPDDVPFLDAITQWVGIVLHRAELVEQHTRDATEQAKHVAAEEILTIMAHDLRNYLTPLKIRVDMLKRRASRDQKEIYMREFQALDLIVLRLNRLVSNLLDVTRLKQGMFTLHRQSVDLVKVVEELAPIWETSEHHIVTQVPEQLILMADRDRLAQVIENLLSNATTYAEPDTPIMLTLTHEQRIDGSWATLMISNQGNPIPPEQLSCLFQLFTKGAHSQGLGLGLWVSQCIAQAHNGTLTARSEADFINHFIFSLPLQNNEP</sequence>
<dbReference type="Pfam" id="PF01590">
    <property type="entry name" value="GAF"/>
    <property type="match status" value="1"/>
</dbReference>
<organism evidence="5 6">
    <name type="scientific">Ktedonospora formicarum</name>
    <dbReference type="NCBI Taxonomy" id="2778364"/>
    <lineage>
        <taxon>Bacteria</taxon>
        <taxon>Bacillati</taxon>
        <taxon>Chloroflexota</taxon>
        <taxon>Ktedonobacteria</taxon>
        <taxon>Ktedonobacterales</taxon>
        <taxon>Ktedonobacteraceae</taxon>
        <taxon>Ktedonospora</taxon>
    </lineage>
</organism>
<dbReference type="PANTHER" id="PTHR45569:SF1">
    <property type="entry name" value="SENSOR PROTEIN KDPD"/>
    <property type="match status" value="1"/>
</dbReference>
<comment type="caution">
    <text evidence="5">The sequence shown here is derived from an EMBL/GenBank/DDBJ whole genome shotgun (WGS) entry which is preliminary data.</text>
</comment>
<evidence type="ECO:0000256" key="2">
    <source>
        <dbReference type="ARBA" id="ARBA00012438"/>
    </source>
</evidence>
<dbReference type="Gene3D" id="3.30.565.10">
    <property type="entry name" value="Histidine kinase-like ATPase, C-terminal domain"/>
    <property type="match status" value="1"/>
</dbReference>
<dbReference type="InterPro" id="IPR003594">
    <property type="entry name" value="HATPase_dom"/>
</dbReference>
<name>A0A8J3I9X7_9CHLR</name>
<dbReference type="CDD" id="cd00082">
    <property type="entry name" value="HisKA"/>
    <property type="match status" value="1"/>
</dbReference>
<dbReference type="SUPFAM" id="SSF47384">
    <property type="entry name" value="Homodimeric domain of signal transducing histidine kinase"/>
    <property type="match status" value="1"/>
</dbReference>
<dbReference type="SUPFAM" id="SSF55781">
    <property type="entry name" value="GAF domain-like"/>
    <property type="match status" value="1"/>
</dbReference>
<dbReference type="Proteomes" id="UP000612362">
    <property type="component" value="Unassembled WGS sequence"/>
</dbReference>
<dbReference type="SMART" id="SM00065">
    <property type="entry name" value="GAF"/>
    <property type="match status" value="1"/>
</dbReference>
<dbReference type="InterPro" id="IPR036890">
    <property type="entry name" value="HATPase_C_sf"/>
</dbReference>
<dbReference type="InterPro" id="IPR005467">
    <property type="entry name" value="His_kinase_dom"/>
</dbReference>
<dbReference type="GO" id="GO:0005886">
    <property type="term" value="C:plasma membrane"/>
    <property type="evidence" value="ECO:0007669"/>
    <property type="project" value="TreeGrafter"/>
</dbReference>
<dbReference type="Pfam" id="PF02518">
    <property type="entry name" value="HATPase_c"/>
    <property type="match status" value="1"/>
</dbReference>
<dbReference type="RefSeq" id="WP_220198602.1">
    <property type="nucleotide sequence ID" value="NZ_BNJF01000005.1"/>
</dbReference>
<proteinExistence type="predicted"/>
<dbReference type="SUPFAM" id="SSF55874">
    <property type="entry name" value="ATPase domain of HSP90 chaperone/DNA topoisomerase II/histidine kinase"/>
    <property type="match status" value="1"/>
</dbReference>
<dbReference type="SMART" id="SM00388">
    <property type="entry name" value="HisKA"/>
    <property type="match status" value="1"/>
</dbReference>
<evidence type="ECO:0000313" key="6">
    <source>
        <dbReference type="Proteomes" id="UP000612362"/>
    </source>
</evidence>
<dbReference type="InterPro" id="IPR052023">
    <property type="entry name" value="Histidine_kinase_KdpD"/>
</dbReference>
<keyword evidence="3" id="KW-0808">Transferase</keyword>
<dbReference type="PANTHER" id="PTHR45569">
    <property type="entry name" value="SENSOR PROTEIN KDPD"/>
    <property type="match status" value="1"/>
</dbReference>
<dbReference type="EC" id="2.7.13.3" evidence="2"/>
<comment type="catalytic activity">
    <reaction evidence="1">
        <text>ATP + protein L-histidine = ADP + protein N-phospho-L-histidine.</text>
        <dbReference type="EC" id="2.7.13.3"/>
    </reaction>
</comment>
<dbReference type="InterPro" id="IPR036097">
    <property type="entry name" value="HisK_dim/P_sf"/>
</dbReference>
<dbReference type="AlphaFoldDB" id="A0A8J3I9X7"/>
<dbReference type="PROSITE" id="PS50109">
    <property type="entry name" value="HIS_KIN"/>
    <property type="match status" value="1"/>
</dbReference>
<protein>
    <recommendedName>
        <fullName evidence="2">histidine kinase</fullName>
        <ecNumber evidence="2">2.7.13.3</ecNumber>
    </recommendedName>
</protein>
<dbReference type="Gene3D" id="3.30.450.40">
    <property type="match status" value="1"/>
</dbReference>
<evidence type="ECO:0000259" key="4">
    <source>
        <dbReference type="PROSITE" id="PS50109"/>
    </source>
</evidence>
<gene>
    <name evidence="5" type="ORF">KSX_76480</name>
</gene>
<dbReference type="SMART" id="SM00387">
    <property type="entry name" value="HATPase_c"/>
    <property type="match status" value="1"/>
</dbReference>
<accession>A0A8J3I9X7</accession>
<evidence type="ECO:0000256" key="1">
    <source>
        <dbReference type="ARBA" id="ARBA00000085"/>
    </source>
</evidence>
<keyword evidence="3" id="KW-0418">Kinase</keyword>